<accession>A0A699S9G9</accession>
<feature type="non-terminal residue" evidence="1">
    <location>
        <position position="57"/>
    </location>
</feature>
<comment type="caution">
    <text evidence="1">The sequence shown here is derived from an EMBL/GenBank/DDBJ whole genome shotgun (WGS) entry which is preliminary data.</text>
</comment>
<reference evidence="1" key="1">
    <citation type="journal article" date="2019" name="Sci. Rep.">
        <title>Draft genome of Tanacetum cinerariifolium, the natural source of mosquito coil.</title>
        <authorList>
            <person name="Yamashiro T."/>
            <person name="Shiraishi A."/>
            <person name="Satake H."/>
            <person name="Nakayama K."/>
        </authorList>
    </citation>
    <scope>NUCLEOTIDE SEQUENCE</scope>
</reference>
<dbReference type="EMBL" id="BKCJ011146016">
    <property type="protein sequence ID" value="GFC93907.1"/>
    <property type="molecule type" value="Genomic_DNA"/>
</dbReference>
<sequence length="57" mass="6552">MIIKKDSEIVKAKGERKSIALKAKKKSSDEECLTSRSEDGEYAIAVRDFKKFFKRRG</sequence>
<organism evidence="1">
    <name type="scientific">Tanacetum cinerariifolium</name>
    <name type="common">Dalmatian daisy</name>
    <name type="synonym">Chrysanthemum cinerariifolium</name>
    <dbReference type="NCBI Taxonomy" id="118510"/>
    <lineage>
        <taxon>Eukaryota</taxon>
        <taxon>Viridiplantae</taxon>
        <taxon>Streptophyta</taxon>
        <taxon>Embryophyta</taxon>
        <taxon>Tracheophyta</taxon>
        <taxon>Spermatophyta</taxon>
        <taxon>Magnoliopsida</taxon>
        <taxon>eudicotyledons</taxon>
        <taxon>Gunneridae</taxon>
        <taxon>Pentapetalae</taxon>
        <taxon>asterids</taxon>
        <taxon>campanulids</taxon>
        <taxon>Asterales</taxon>
        <taxon>Asteraceae</taxon>
        <taxon>Asteroideae</taxon>
        <taxon>Anthemideae</taxon>
        <taxon>Anthemidinae</taxon>
        <taxon>Tanacetum</taxon>
    </lineage>
</organism>
<evidence type="ECO:0000313" key="1">
    <source>
        <dbReference type="EMBL" id="GFC93907.1"/>
    </source>
</evidence>
<protein>
    <submittedName>
        <fullName evidence="1">Transposase, Ptta/En/Spm, transposase, Tnp1/En/Spm-like protein</fullName>
    </submittedName>
</protein>
<name>A0A699S9G9_TANCI</name>
<dbReference type="AlphaFoldDB" id="A0A699S9G9"/>
<gene>
    <name evidence="1" type="ORF">Tci_865877</name>
</gene>
<proteinExistence type="predicted"/>